<sequence length="536" mass="59106">MSQPQSDVAAAIRAIEQICARSTSGTRLYKYGSTGYKDSVRHFLNSSTDVALVGVQPGSEKDLSEIIKAIAENRAPFAVKGGGHSMVPGFSSTTGIQIAMSQFNKTSYNKNEETLDIGAGCLWDEVYRAADEERRRIVGGATSEGVGVAGYLLGGGYSLKTNQFGLGCDNITKIRIILTDGKIVECSPRDQNYRDLFYGLLGGGNNFGIVTQFTIKTYPLSELNQLYALHYNDMLSGKAQEAIVKFVTDKTKFTPEANIFCSFTQQLVGGNTTSLLTVYCIYDGVRYVDNPFKDFLFYGAQDSPLVGQGSLDPSRNLSPKEFNSIASRIHDISLKHEIASTTAIQAGTQRSQAASLVAPEGLTLKPMSGVGETNARGRFGCIMVSRYTARLVKAVADESKKAASTLKSKNGKLIFMDIWPFLPTIFDNSPPEAAWPHKKGEVYGPIVTYFLWENEKDDDHWLGVLTETLERLRQVALKERVTKDDVPYYWNTSLEPEHITVEQIYRGNLDRLKKLRAKYDPDDVMGLTGGFRIPIS</sequence>
<evidence type="ECO:0000259" key="5">
    <source>
        <dbReference type="PROSITE" id="PS51387"/>
    </source>
</evidence>
<protein>
    <submittedName>
        <fullName evidence="6">FAD-binding domain-containing protein</fullName>
    </submittedName>
</protein>
<evidence type="ECO:0000256" key="3">
    <source>
        <dbReference type="ARBA" id="ARBA00022827"/>
    </source>
</evidence>
<gene>
    <name evidence="6" type="ORF">SISNIDRAFT_57109</name>
</gene>
<evidence type="ECO:0000256" key="2">
    <source>
        <dbReference type="ARBA" id="ARBA00022630"/>
    </source>
</evidence>
<name>A0A164VDX5_9AGAM</name>
<keyword evidence="3" id="KW-0274">FAD</keyword>
<dbReference type="EMBL" id="KV419405">
    <property type="protein sequence ID" value="KZS94070.1"/>
    <property type="molecule type" value="Genomic_DNA"/>
</dbReference>
<dbReference type="InterPro" id="IPR012951">
    <property type="entry name" value="BBE"/>
</dbReference>
<accession>A0A164VDX5</accession>
<dbReference type="GO" id="GO:0071949">
    <property type="term" value="F:FAD binding"/>
    <property type="evidence" value="ECO:0007669"/>
    <property type="project" value="InterPro"/>
</dbReference>
<dbReference type="InterPro" id="IPR036318">
    <property type="entry name" value="FAD-bd_PCMH-like_sf"/>
</dbReference>
<dbReference type="STRING" id="1314777.A0A164VDX5"/>
<dbReference type="PROSITE" id="PS51387">
    <property type="entry name" value="FAD_PCMH"/>
    <property type="match status" value="1"/>
</dbReference>
<reference evidence="6 7" key="1">
    <citation type="journal article" date="2016" name="Mol. Biol. Evol.">
        <title>Comparative Genomics of Early-Diverging Mushroom-Forming Fungi Provides Insights into the Origins of Lignocellulose Decay Capabilities.</title>
        <authorList>
            <person name="Nagy L.G."/>
            <person name="Riley R."/>
            <person name="Tritt A."/>
            <person name="Adam C."/>
            <person name="Daum C."/>
            <person name="Floudas D."/>
            <person name="Sun H."/>
            <person name="Yadav J.S."/>
            <person name="Pangilinan J."/>
            <person name="Larsson K.H."/>
            <person name="Matsuura K."/>
            <person name="Barry K."/>
            <person name="Labutti K."/>
            <person name="Kuo R."/>
            <person name="Ohm R.A."/>
            <person name="Bhattacharya S.S."/>
            <person name="Shirouzu T."/>
            <person name="Yoshinaga Y."/>
            <person name="Martin F.M."/>
            <person name="Grigoriev I.V."/>
            <person name="Hibbett D.S."/>
        </authorList>
    </citation>
    <scope>NUCLEOTIDE SEQUENCE [LARGE SCALE GENOMIC DNA]</scope>
    <source>
        <strain evidence="6 7">HHB9708</strain>
    </source>
</reference>
<keyword evidence="7" id="KW-1185">Reference proteome</keyword>
<evidence type="ECO:0000256" key="1">
    <source>
        <dbReference type="ARBA" id="ARBA00005466"/>
    </source>
</evidence>
<dbReference type="Proteomes" id="UP000076722">
    <property type="component" value="Unassembled WGS sequence"/>
</dbReference>
<dbReference type="SUPFAM" id="SSF56176">
    <property type="entry name" value="FAD-binding/transporter-associated domain-like"/>
    <property type="match status" value="1"/>
</dbReference>
<dbReference type="GO" id="GO:0016491">
    <property type="term" value="F:oxidoreductase activity"/>
    <property type="evidence" value="ECO:0007669"/>
    <property type="project" value="UniProtKB-KW"/>
</dbReference>
<proteinExistence type="inferred from homology"/>
<dbReference type="Pfam" id="PF08031">
    <property type="entry name" value="BBE"/>
    <property type="match status" value="1"/>
</dbReference>
<dbReference type="InterPro" id="IPR016169">
    <property type="entry name" value="FAD-bd_PCMH_sub2"/>
</dbReference>
<evidence type="ECO:0000313" key="7">
    <source>
        <dbReference type="Proteomes" id="UP000076722"/>
    </source>
</evidence>
<dbReference type="PANTHER" id="PTHR42973">
    <property type="entry name" value="BINDING OXIDOREDUCTASE, PUTATIVE (AFU_ORTHOLOGUE AFUA_1G17690)-RELATED"/>
    <property type="match status" value="1"/>
</dbReference>
<dbReference type="Pfam" id="PF01565">
    <property type="entry name" value="FAD_binding_4"/>
    <property type="match status" value="1"/>
</dbReference>
<keyword evidence="4" id="KW-0560">Oxidoreductase</keyword>
<dbReference type="InterPro" id="IPR050416">
    <property type="entry name" value="FAD-linked_Oxidoreductase"/>
</dbReference>
<evidence type="ECO:0000256" key="4">
    <source>
        <dbReference type="ARBA" id="ARBA00023002"/>
    </source>
</evidence>
<dbReference type="InterPro" id="IPR016166">
    <property type="entry name" value="FAD-bd_PCMH"/>
</dbReference>
<evidence type="ECO:0000313" key="6">
    <source>
        <dbReference type="EMBL" id="KZS94070.1"/>
    </source>
</evidence>
<keyword evidence="2" id="KW-0285">Flavoprotein</keyword>
<dbReference type="Gene3D" id="3.30.465.10">
    <property type="match status" value="1"/>
</dbReference>
<dbReference type="PANTHER" id="PTHR42973:SF4">
    <property type="entry name" value="FAD BINDING DOMAIN PROTEIN"/>
    <property type="match status" value="1"/>
</dbReference>
<dbReference type="AlphaFoldDB" id="A0A164VDX5"/>
<organism evidence="6 7">
    <name type="scientific">Sistotremastrum niveocremeum HHB9708</name>
    <dbReference type="NCBI Taxonomy" id="1314777"/>
    <lineage>
        <taxon>Eukaryota</taxon>
        <taxon>Fungi</taxon>
        <taxon>Dikarya</taxon>
        <taxon>Basidiomycota</taxon>
        <taxon>Agaricomycotina</taxon>
        <taxon>Agaricomycetes</taxon>
        <taxon>Sistotremastrales</taxon>
        <taxon>Sistotremastraceae</taxon>
        <taxon>Sertulicium</taxon>
        <taxon>Sertulicium niveocremeum</taxon>
    </lineage>
</organism>
<comment type="similarity">
    <text evidence="1">Belongs to the oxygen-dependent FAD-linked oxidoreductase family.</text>
</comment>
<dbReference type="OrthoDB" id="2151789at2759"/>
<dbReference type="InterPro" id="IPR006094">
    <property type="entry name" value="Oxid_FAD_bind_N"/>
</dbReference>
<feature type="domain" description="FAD-binding PCMH-type" evidence="5">
    <location>
        <begin position="45"/>
        <end position="220"/>
    </location>
</feature>